<dbReference type="Gene3D" id="3.40.50.300">
    <property type="entry name" value="P-loop containing nucleotide triphosphate hydrolases"/>
    <property type="match status" value="1"/>
</dbReference>
<dbReference type="GO" id="GO:0005634">
    <property type="term" value="C:nucleus"/>
    <property type="evidence" value="ECO:0007669"/>
    <property type="project" value="TreeGrafter"/>
</dbReference>
<dbReference type="SMART" id="SM00382">
    <property type="entry name" value="AAA"/>
    <property type="match status" value="1"/>
</dbReference>
<dbReference type="InterPro" id="IPR003959">
    <property type="entry name" value="ATPase_AAA_core"/>
</dbReference>
<dbReference type="PANTHER" id="PTHR23389">
    <property type="entry name" value="CHROMOSOME TRANSMISSION FIDELITY FACTOR 18"/>
    <property type="match status" value="1"/>
</dbReference>
<dbReference type="OMA" id="ANTHFRQ"/>
<gene>
    <name evidence="3" type="ORF">AURDEDRAFT_25586</name>
</gene>
<dbReference type="AlphaFoldDB" id="J0D7G0"/>
<keyword evidence="3" id="KW-0378">Hydrolase</keyword>
<feature type="region of interest" description="Disordered" evidence="1">
    <location>
        <begin position="59"/>
        <end position="90"/>
    </location>
</feature>
<dbReference type="InParanoid" id="J0D7G0"/>
<dbReference type="GO" id="GO:0005524">
    <property type="term" value="F:ATP binding"/>
    <property type="evidence" value="ECO:0007669"/>
    <property type="project" value="InterPro"/>
</dbReference>
<evidence type="ECO:0000313" key="4">
    <source>
        <dbReference type="Proteomes" id="UP000006514"/>
    </source>
</evidence>
<dbReference type="GO" id="GO:0016887">
    <property type="term" value="F:ATP hydrolysis activity"/>
    <property type="evidence" value="ECO:0007669"/>
    <property type="project" value="InterPro"/>
</dbReference>
<dbReference type="InterPro" id="IPR003593">
    <property type="entry name" value="AAA+_ATPase"/>
</dbReference>
<dbReference type="eggNOG" id="KOG1968">
    <property type="taxonomic scope" value="Eukaryota"/>
</dbReference>
<sequence length="216" mass="23442">KLSNVIVLTGPPGVGKSAAAHACAMELDWSVFEIYPGIGKRSGKSIVSLVGDAARNHHLGRAKARDDTPPGDAGLATEPAPLDGSPPESLSHDAAVRTVRQSLFLFDEVDILFREDANFWPTLARLVAESRRPVILTCNDISLVPLEDLPIQAILEFEPCEPELACSYLQHLAQLNGLHLDCGVARAIYARSSRGPARQDCSRGDLRQAINILQFW</sequence>
<protein>
    <submittedName>
        <fullName evidence="3">p-loop containing nucleoside triphosphate hydrolase protein</fullName>
    </submittedName>
</protein>
<dbReference type="GO" id="GO:0003677">
    <property type="term" value="F:DNA binding"/>
    <property type="evidence" value="ECO:0007669"/>
    <property type="project" value="TreeGrafter"/>
</dbReference>
<dbReference type="SUPFAM" id="SSF52540">
    <property type="entry name" value="P-loop containing nucleoside triphosphate hydrolases"/>
    <property type="match status" value="1"/>
</dbReference>
<name>J0D7G0_AURST</name>
<feature type="non-terminal residue" evidence="3">
    <location>
        <position position="1"/>
    </location>
</feature>
<dbReference type="InterPro" id="IPR027417">
    <property type="entry name" value="P-loop_NTPase"/>
</dbReference>
<keyword evidence="4" id="KW-1185">Reference proteome</keyword>
<dbReference type="Pfam" id="PF00004">
    <property type="entry name" value="AAA"/>
    <property type="match status" value="1"/>
</dbReference>
<feature type="domain" description="AAA+ ATPase" evidence="2">
    <location>
        <begin position="2"/>
        <end position="161"/>
    </location>
</feature>
<proteinExistence type="predicted"/>
<evidence type="ECO:0000259" key="2">
    <source>
        <dbReference type="SMART" id="SM00382"/>
    </source>
</evidence>
<dbReference type="EMBL" id="JH687908">
    <property type="protein sequence ID" value="EJD35035.1"/>
    <property type="molecule type" value="Genomic_DNA"/>
</dbReference>
<evidence type="ECO:0000256" key="1">
    <source>
        <dbReference type="SAM" id="MobiDB-lite"/>
    </source>
</evidence>
<feature type="non-terminal residue" evidence="3">
    <location>
        <position position="216"/>
    </location>
</feature>
<dbReference type="OrthoDB" id="9996895at2759"/>
<evidence type="ECO:0000313" key="3">
    <source>
        <dbReference type="EMBL" id="EJD35035.1"/>
    </source>
</evidence>
<accession>J0D7G0</accession>
<dbReference type="PANTHER" id="PTHR23389:SF21">
    <property type="entry name" value="ATPASE FAMILY AAA DOMAIN-CONTAINING PROTEIN 5"/>
    <property type="match status" value="1"/>
</dbReference>
<organism evidence="3 4">
    <name type="scientific">Auricularia subglabra (strain TFB-10046 / SS5)</name>
    <name type="common">White-rot fungus</name>
    <name type="synonym">Auricularia delicata (strain TFB10046)</name>
    <dbReference type="NCBI Taxonomy" id="717982"/>
    <lineage>
        <taxon>Eukaryota</taxon>
        <taxon>Fungi</taxon>
        <taxon>Dikarya</taxon>
        <taxon>Basidiomycota</taxon>
        <taxon>Agaricomycotina</taxon>
        <taxon>Agaricomycetes</taxon>
        <taxon>Auriculariales</taxon>
        <taxon>Auriculariaceae</taxon>
        <taxon>Auricularia</taxon>
    </lineage>
</organism>
<reference evidence="4" key="1">
    <citation type="journal article" date="2012" name="Science">
        <title>The Paleozoic origin of enzymatic lignin decomposition reconstructed from 31 fungal genomes.</title>
        <authorList>
            <person name="Floudas D."/>
            <person name="Binder M."/>
            <person name="Riley R."/>
            <person name="Barry K."/>
            <person name="Blanchette R.A."/>
            <person name="Henrissat B."/>
            <person name="Martinez A.T."/>
            <person name="Otillar R."/>
            <person name="Spatafora J.W."/>
            <person name="Yadav J.S."/>
            <person name="Aerts A."/>
            <person name="Benoit I."/>
            <person name="Boyd A."/>
            <person name="Carlson A."/>
            <person name="Copeland A."/>
            <person name="Coutinho P.M."/>
            <person name="de Vries R.P."/>
            <person name="Ferreira P."/>
            <person name="Findley K."/>
            <person name="Foster B."/>
            <person name="Gaskell J."/>
            <person name="Glotzer D."/>
            <person name="Gorecki P."/>
            <person name="Heitman J."/>
            <person name="Hesse C."/>
            <person name="Hori C."/>
            <person name="Igarashi K."/>
            <person name="Jurgens J.A."/>
            <person name="Kallen N."/>
            <person name="Kersten P."/>
            <person name="Kohler A."/>
            <person name="Kuees U."/>
            <person name="Kumar T.K.A."/>
            <person name="Kuo A."/>
            <person name="LaButti K."/>
            <person name="Larrondo L.F."/>
            <person name="Lindquist E."/>
            <person name="Ling A."/>
            <person name="Lombard V."/>
            <person name="Lucas S."/>
            <person name="Lundell T."/>
            <person name="Martin R."/>
            <person name="McLaughlin D.J."/>
            <person name="Morgenstern I."/>
            <person name="Morin E."/>
            <person name="Murat C."/>
            <person name="Nagy L.G."/>
            <person name="Nolan M."/>
            <person name="Ohm R.A."/>
            <person name="Patyshakuliyeva A."/>
            <person name="Rokas A."/>
            <person name="Ruiz-Duenas F.J."/>
            <person name="Sabat G."/>
            <person name="Salamov A."/>
            <person name="Samejima M."/>
            <person name="Schmutz J."/>
            <person name="Slot J.C."/>
            <person name="St John F."/>
            <person name="Stenlid J."/>
            <person name="Sun H."/>
            <person name="Sun S."/>
            <person name="Syed K."/>
            <person name="Tsang A."/>
            <person name="Wiebenga A."/>
            <person name="Young D."/>
            <person name="Pisabarro A."/>
            <person name="Eastwood D.C."/>
            <person name="Martin F."/>
            <person name="Cullen D."/>
            <person name="Grigoriev I.V."/>
            <person name="Hibbett D.S."/>
        </authorList>
    </citation>
    <scope>NUCLEOTIDE SEQUENCE [LARGE SCALE GENOMIC DNA]</scope>
    <source>
        <strain evidence="4">TFB10046</strain>
    </source>
</reference>
<dbReference type="KEGG" id="adl:AURDEDRAFT_25586"/>
<dbReference type="Proteomes" id="UP000006514">
    <property type="component" value="Unassembled WGS sequence"/>
</dbReference>